<accession>A0A9E7GJ34</accession>
<feature type="region of interest" description="Disordered" evidence="1">
    <location>
        <begin position="629"/>
        <end position="667"/>
    </location>
</feature>
<name>A0A9E7GJ34_9LILI</name>
<feature type="compositionally biased region" description="Basic and acidic residues" evidence="1">
    <location>
        <begin position="645"/>
        <end position="659"/>
    </location>
</feature>
<dbReference type="EMBL" id="CP097509">
    <property type="protein sequence ID" value="URE16366.1"/>
    <property type="molecule type" value="Genomic_DNA"/>
</dbReference>
<organism evidence="2 3">
    <name type="scientific">Musa troglodytarum</name>
    <name type="common">fe'i banana</name>
    <dbReference type="NCBI Taxonomy" id="320322"/>
    <lineage>
        <taxon>Eukaryota</taxon>
        <taxon>Viridiplantae</taxon>
        <taxon>Streptophyta</taxon>
        <taxon>Embryophyta</taxon>
        <taxon>Tracheophyta</taxon>
        <taxon>Spermatophyta</taxon>
        <taxon>Magnoliopsida</taxon>
        <taxon>Liliopsida</taxon>
        <taxon>Zingiberales</taxon>
        <taxon>Musaceae</taxon>
        <taxon>Musa</taxon>
    </lineage>
</organism>
<feature type="region of interest" description="Disordered" evidence="1">
    <location>
        <begin position="39"/>
        <end position="58"/>
    </location>
</feature>
<feature type="compositionally biased region" description="Polar residues" evidence="1">
    <location>
        <begin position="39"/>
        <end position="50"/>
    </location>
</feature>
<dbReference type="EMBL" id="CP097509">
    <property type="protein sequence ID" value="URE16367.1"/>
    <property type="molecule type" value="Genomic_DNA"/>
</dbReference>
<feature type="compositionally biased region" description="Polar residues" evidence="1">
    <location>
        <begin position="1143"/>
        <end position="1162"/>
    </location>
</feature>
<protein>
    <submittedName>
        <fullName evidence="2">Uncharacterized protein</fullName>
    </submittedName>
</protein>
<dbReference type="OrthoDB" id="1926238at2759"/>
<sequence>MSQPHRGQQPDLNNLQPWQQLSMCQLIQELQSQNKFKQLDQGTGQQNSLRKLSASAKPAPADQLPAMIDEVPINHVSDCNWPKTFVPSMPLVPINSQPFIADNMNWLQLNDNPTVPNVASSFIISNNQIQTMRSMGFIPLQFDQTFHGIPVSSTEGVICQHPQFLGMSSNCTDLTTTGARNESVKAWVPFNSLQSDQYSPAQNFSQERTFALCNFHGKGSLDNASVQVLSNDVTSENFQQIDNLQCSVRVHEVQDNQDKADLSCNLQENPSVQVETSNDVAANLDPTEQKLLFGMDDGHCLEVPLGGSLNTCSGNSLCGSSLENIHFGAIPSMQSGSWSALMQEAVQACSSDKGIQEEWSGLSFQKMEQPLVMDSVVSNDNAKQPTTWDDSYLQSASSLTSRHIPLYNDADACSNSCSSPSFHNSFAHDGNSRVQSGAPHVSFQLSAGENNYKQFHQVQKQKPIFQGGPQAQIPLTNEVWVDQSYEQCANDVDMQYTEGSWTYQQNEALVNFPGEFNDTPNFWNSSYTMAPGGDCASDVCDNDVNMGKPGGSNMHVNSGEQPVESDIGSSVQAEDFAADNYGSVVNTNNFDWNDEMNQLASNSRQMVLGKNLNFDACVTVKTNGDKNVERNYNQLSGRPQTSYDTNKRLSSTDENKKDLQMVSGDGYTSSSLDHSQYSYTINSAKENSVLVANGQKSFVSEIQDSLIQTGQHTVGSKMKRLTGSLGMNVEPLFPKNHSFIFQCMPKSVIQGYKKEEQTYAQKSKFADHIDSNNVENLVKRIAVESQKLQSRDNILTHASASSFDGSIGQYSQNKIIAQTSQNMFELLHKVDQLRNTDMPAQVGFDTASPRLCQPSAVHGFGLQLAPPSQQFSKFVLPSNTCLNINPMNLDSKAADKDQIWSISTPSVQSLMNETSQRENQSKISSISEQKHKEALYCDKQNTSSTIAHNSCYMGNHLQGQQSQEHNPNVKFFLEKEQDIPSSTGYGTLKQSMNFTIFDQATATALVKNTSLLQQPYKSHDGVVADRSIQTSFPSLAGRVPPFRVASGEQLQTTKMDYTKQKQVVEDFSQISSSMNSNTETISVHPSTAGMSYQVDPTSMLAYMWANISTQQHQTGLFPDSLSLQVPQSHNIRETSFLGLQKTFDQGSNGESASSEVGTSSHLMNRDDPNKRYSLKPSITEKIDSITQAETEFQWTELVGNAEGLNTSIPSLVHLHQKGMDQGKVGHASTPYTQAVQASINIMASSSSEIGFPGFTSNPSDVQQKNCSLLHRMQARRKADSDLSNKVQSRLKGADFVSNSSYVYRNNDEGNVQERDSDFKIPAYGELGACSQSSLPSNAKMLSFASKENVLQNASTPSGGHCLQNDISSLSTCSTANLIRGNEHTCMNPLVSPSWFEKYQMYKNDAAIAEHDGQKIAKPTSQQNFFSDIPGSTANNIMVEHRIQNSQTYTCWPSSSIAEVSSNRPSTHSLLPTIVDQDAVLRSRKRKSTTTELLPWHKVAQGQQRLRSISIAELDWARVTNKLFEKVHDRAETLENGPSATQPRRRLILTTHLMHQLIPAVPSRMLNKEVISAYENVTFSIAKSALADVCSLISSLGRDHHVHLEKENMFSDNVTSCKKAVDHLCSKIMEVFIRRSKKLECDFSRLDKRSSVLNVRMECHELERFSLVNRLGKFHGRPPIIEDSSSTSEAPPHKTFRQNYITAYPVPGNLPEGVPCLSL</sequence>
<evidence type="ECO:0000313" key="3">
    <source>
        <dbReference type="Proteomes" id="UP001055439"/>
    </source>
</evidence>
<reference evidence="2" key="1">
    <citation type="submission" date="2022-05" db="EMBL/GenBank/DDBJ databases">
        <title>The Musa troglodytarum L. genome provides insights into the mechanism of non-climacteric behaviour and enrichment of carotenoids.</title>
        <authorList>
            <person name="Wang J."/>
        </authorList>
    </citation>
    <scope>NUCLEOTIDE SEQUENCE</scope>
    <source>
        <tissue evidence="2">Leaf</tissue>
    </source>
</reference>
<evidence type="ECO:0000313" key="2">
    <source>
        <dbReference type="EMBL" id="URE16366.1"/>
    </source>
</evidence>
<feature type="region of interest" description="Disordered" evidence="1">
    <location>
        <begin position="1143"/>
        <end position="1172"/>
    </location>
</feature>
<dbReference type="EMBL" id="CP097509">
    <property type="protein sequence ID" value="URE16370.1"/>
    <property type="molecule type" value="Genomic_DNA"/>
</dbReference>
<dbReference type="PANTHER" id="PTHR31267">
    <property type="entry name" value="DENTIN SIALOPHOSPHOPROTEIN-LIKE PROTEIN"/>
    <property type="match status" value="1"/>
</dbReference>
<feature type="compositionally biased region" description="Polar residues" evidence="1">
    <location>
        <begin position="630"/>
        <end position="644"/>
    </location>
</feature>
<dbReference type="EMBL" id="CP097509">
    <property type="protein sequence ID" value="URE16369.1"/>
    <property type="molecule type" value="Genomic_DNA"/>
</dbReference>
<dbReference type="Proteomes" id="UP001055439">
    <property type="component" value="Chromosome 7"/>
</dbReference>
<evidence type="ECO:0000256" key="1">
    <source>
        <dbReference type="SAM" id="MobiDB-lite"/>
    </source>
</evidence>
<keyword evidence="3" id="KW-1185">Reference proteome</keyword>
<dbReference type="PANTHER" id="PTHR31267:SF2">
    <property type="entry name" value="EXPRESSED PROTEIN"/>
    <property type="match status" value="1"/>
</dbReference>
<proteinExistence type="predicted"/>
<gene>
    <name evidence="2" type="ORF">MUK42_36904</name>
</gene>